<gene>
    <name evidence="1" type="ORF">AAL_08297</name>
</gene>
<dbReference type="InterPro" id="IPR053137">
    <property type="entry name" value="NLR-like"/>
</dbReference>
<dbReference type="Gene3D" id="1.25.40.10">
    <property type="entry name" value="Tetratricopeptide repeat domain"/>
    <property type="match status" value="2"/>
</dbReference>
<comment type="caution">
    <text evidence="1">The sequence shown here is derived from an EMBL/GenBank/DDBJ whole genome shotgun (WGS) entry which is preliminary data.</text>
</comment>
<dbReference type="PANTHER" id="PTHR46082:SF6">
    <property type="entry name" value="AAA+ ATPASE DOMAIN-CONTAINING PROTEIN-RELATED"/>
    <property type="match status" value="1"/>
</dbReference>
<dbReference type="STRING" id="1081109.A0A167VNR3"/>
<proteinExistence type="predicted"/>
<keyword evidence="2" id="KW-1185">Reference proteome</keyword>
<dbReference type="Proteomes" id="UP000078544">
    <property type="component" value="Unassembled WGS sequence"/>
</dbReference>
<dbReference type="OrthoDB" id="626167at2759"/>
<protein>
    <submittedName>
        <fullName evidence="1">Tetratricopeptide-like helical</fullName>
    </submittedName>
</protein>
<organism evidence="1 2">
    <name type="scientific">Moelleriella libera RCEF 2490</name>
    <dbReference type="NCBI Taxonomy" id="1081109"/>
    <lineage>
        <taxon>Eukaryota</taxon>
        <taxon>Fungi</taxon>
        <taxon>Dikarya</taxon>
        <taxon>Ascomycota</taxon>
        <taxon>Pezizomycotina</taxon>
        <taxon>Sordariomycetes</taxon>
        <taxon>Hypocreomycetidae</taxon>
        <taxon>Hypocreales</taxon>
        <taxon>Clavicipitaceae</taxon>
        <taxon>Moelleriella</taxon>
    </lineage>
</organism>
<dbReference type="SUPFAM" id="SSF48452">
    <property type="entry name" value="TPR-like"/>
    <property type="match status" value="1"/>
</dbReference>
<evidence type="ECO:0000313" key="1">
    <source>
        <dbReference type="EMBL" id="KZZ87794.1"/>
    </source>
</evidence>
<sequence>MDDCEALELLLTGLCESQTSNPDDAQRLLDLLAYLPLAIKQASAYMAKEQVSISTYLEDFEAGQDNILELLNEDFSDPHRYIGVQNPVAKTWLISFQHIAKRSPLAAEYLKFMSFLAAKDIPEFLLPPARTMEIRKAVGTLKGYAFITQLAGQESFDMHRLVRLATQMWLKKNGQLEKYAKSATQRLDEKFPYPIIDNKDMWTKCLPHVQAALEFRVPNTIPESKLSFKVALCLMFLGHCRGAENQARIAVESCERLLGKESPDTILSLHVLEKTLSSQGKFQETERIQRHSVKIRERVEGPGSPNTILSTIFLAETLRHQWKHRAAEELERRTVEVSDRFMGPRHPITLLSMRGLATALFHQGKFAEAEKMYREMLMIQELEQGPEHPFTLLGVENLAIALCRQGKYTEAEQMYRKTLKIHEREKGPEHPFTFLSIQGLASALHRQEKFAEAEQMYRKTFEIQKRVQGPDHPHTLSSLRGLAAVLLRLGKVAELEWILSGS</sequence>
<dbReference type="EMBL" id="AZGY01000034">
    <property type="protein sequence ID" value="KZZ87794.1"/>
    <property type="molecule type" value="Genomic_DNA"/>
</dbReference>
<evidence type="ECO:0000313" key="2">
    <source>
        <dbReference type="Proteomes" id="UP000078544"/>
    </source>
</evidence>
<dbReference type="Pfam" id="PF13374">
    <property type="entry name" value="TPR_10"/>
    <property type="match status" value="1"/>
</dbReference>
<dbReference type="PANTHER" id="PTHR46082">
    <property type="entry name" value="ATP/GTP-BINDING PROTEIN-RELATED"/>
    <property type="match status" value="1"/>
</dbReference>
<dbReference type="Pfam" id="PF13424">
    <property type="entry name" value="TPR_12"/>
    <property type="match status" value="2"/>
</dbReference>
<reference evidence="1 2" key="1">
    <citation type="journal article" date="2016" name="Genome Biol. Evol.">
        <title>Divergent and convergent evolution of fungal pathogenicity.</title>
        <authorList>
            <person name="Shang Y."/>
            <person name="Xiao G."/>
            <person name="Zheng P."/>
            <person name="Cen K."/>
            <person name="Zhan S."/>
            <person name="Wang C."/>
        </authorList>
    </citation>
    <scope>NUCLEOTIDE SEQUENCE [LARGE SCALE GENOMIC DNA]</scope>
    <source>
        <strain evidence="1 2">RCEF 2490</strain>
    </source>
</reference>
<name>A0A167VNR3_9HYPO</name>
<dbReference type="InterPro" id="IPR011990">
    <property type="entry name" value="TPR-like_helical_dom_sf"/>
</dbReference>
<dbReference type="SMART" id="SM00028">
    <property type="entry name" value="TPR"/>
    <property type="match status" value="4"/>
</dbReference>
<dbReference type="InterPro" id="IPR019734">
    <property type="entry name" value="TPR_rpt"/>
</dbReference>
<accession>A0A167VNR3</accession>
<dbReference type="AlphaFoldDB" id="A0A167VNR3"/>